<accession>A0A0C9ZNC4</accession>
<sequence length="72" mass="8008">MPCIKSRRPVAIHQLLPCNLAKSFLAMWKCSQTMSSMLITPARLLPQSLTNTVGVLTKWMQLGPVVVRDVTV</sequence>
<protein>
    <submittedName>
        <fullName evidence="1">Uncharacterized protein</fullName>
    </submittedName>
</protein>
<dbReference type="InParanoid" id="A0A0C9ZNC4"/>
<gene>
    <name evidence="1" type="ORF">CY34DRAFT_349631</name>
</gene>
<organism evidence="1 2">
    <name type="scientific">Suillus luteus UH-Slu-Lm8-n1</name>
    <dbReference type="NCBI Taxonomy" id="930992"/>
    <lineage>
        <taxon>Eukaryota</taxon>
        <taxon>Fungi</taxon>
        <taxon>Dikarya</taxon>
        <taxon>Basidiomycota</taxon>
        <taxon>Agaricomycotina</taxon>
        <taxon>Agaricomycetes</taxon>
        <taxon>Agaricomycetidae</taxon>
        <taxon>Boletales</taxon>
        <taxon>Suillineae</taxon>
        <taxon>Suillaceae</taxon>
        <taxon>Suillus</taxon>
    </lineage>
</organism>
<reference evidence="1 2" key="1">
    <citation type="submission" date="2014-04" db="EMBL/GenBank/DDBJ databases">
        <authorList>
            <consortium name="DOE Joint Genome Institute"/>
            <person name="Kuo A."/>
            <person name="Ruytinx J."/>
            <person name="Rineau F."/>
            <person name="Colpaert J."/>
            <person name="Kohler A."/>
            <person name="Nagy L.G."/>
            <person name="Floudas D."/>
            <person name="Copeland A."/>
            <person name="Barry K.W."/>
            <person name="Cichocki N."/>
            <person name="Veneault-Fourrey C."/>
            <person name="LaButti K."/>
            <person name="Lindquist E.A."/>
            <person name="Lipzen A."/>
            <person name="Lundell T."/>
            <person name="Morin E."/>
            <person name="Murat C."/>
            <person name="Sun H."/>
            <person name="Tunlid A."/>
            <person name="Henrissat B."/>
            <person name="Grigoriev I.V."/>
            <person name="Hibbett D.S."/>
            <person name="Martin F."/>
            <person name="Nordberg H.P."/>
            <person name="Cantor M.N."/>
            <person name="Hua S.X."/>
        </authorList>
    </citation>
    <scope>NUCLEOTIDE SEQUENCE [LARGE SCALE GENOMIC DNA]</scope>
    <source>
        <strain evidence="1 2">UH-Slu-Lm8-n1</strain>
    </source>
</reference>
<evidence type="ECO:0000313" key="1">
    <source>
        <dbReference type="EMBL" id="KIK39135.1"/>
    </source>
</evidence>
<keyword evidence="2" id="KW-1185">Reference proteome</keyword>
<dbReference type="Proteomes" id="UP000054485">
    <property type="component" value="Unassembled WGS sequence"/>
</dbReference>
<evidence type="ECO:0000313" key="2">
    <source>
        <dbReference type="Proteomes" id="UP000054485"/>
    </source>
</evidence>
<dbReference type="AlphaFoldDB" id="A0A0C9ZNC4"/>
<name>A0A0C9ZNC4_9AGAM</name>
<reference evidence="2" key="2">
    <citation type="submission" date="2015-01" db="EMBL/GenBank/DDBJ databases">
        <title>Evolutionary Origins and Diversification of the Mycorrhizal Mutualists.</title>
        <authorList>
            <consortium name="DOE Joint Genome Institute"/>
            <consortium name="Mycorrhizal Genomics Consortium"/>
            <person name="Kohler A."/>
            <person name="Kuo A."/>
            <person name="Nagy L.G."/>
            <person name="Floudas D."/>
            <person name="Copeland A."/>
            <person name="Barry K.W."/>
            <person name="Cichocki N."/>
            <person name="Veneault-Fourrey C."/>
            <person name="LaButti K."/>
            <person name="Lindquist E.A."/>
            <person name="Lipzen A."/>
            <person name="Lundell T."/>
            <person name="Morin E."/>
            <person name="Murat C."/>
            <person name="Riley R."/>
            <person name="Ohm R."/>
            <person name="Sun H."/>
            <person name="Tunlid A."/>
            <person name="Henrissat B."/>
            <person name="Grigoriev I.V."/>
            <person name="Hibbett D.S."/>
            <person name="Martin F."/>
        </authorList>
    </citation>
    <scope>NUCLEOTIDE SEQUENCE [LARGE SCALE GENOMIC DNA]</scope>
    <source>
        <strain evidence="2">UH-Slu-Lm8-n1</strain>
    </source>
</reference>
<proteinExistence type="predicted"/>
<dbReference type="HOGENOM" id="CLU_2723884_0_0_1"/>
<dbReference type="EMBL" id="KN835357">
    <property type="protein sequence ID" value="KIK39135.1"/>
    <property type="molecule type" value="Genomic_DNA"/>
</dbReference>